<evidence type="ECO:0000256" key="1">
    <source>
        <dbReference type="ARBA" id="ARBA00004651"/>
    </source>
</evidence>
<keyword evidence="3" id="KW-1003">Cell membrane</keyword>
<dbReference type="GeneID" id="8827327"/>
<keyword evidence="4" id="KW-0812">Transmembrane</keyword>
<keyword evidence="6" id="KW-0472">Membrane</keyword>
<reference evidence="7" key="1">
    <citation type="submission" date="2010-02" db="EMBL/GenBank/DDBJ databases">
        <title>Complete sequence of Aciduliprofundum boonei T469.</title>
        <authorList>
            <consortium name="US DOE Joint Genome Institute"/>
            <person name="Lucas S."/>
            <person name="Copeland A."/>
            <person name="Lapidus A."/>
            <person name="Cheng J.-F."/>
            <person name="Bruce D."/>
            <person name="Goodwin L."/>
            <person name="Pitluck S."/>
            <person name="Saunders E."/>
            <person name="Detter J.C."/>
            <person name="Han C."/>
            <person name="Tapia R."/>
            <person name="Land M."/>
            <person name="Hauser L."/>
            <person name="Kyrpides N."/>
            <person name="Mikhailova N."/>
            <person name="Flores G."/>
            <person name="Reysenbach A.-L."/>
            <person name="Woyke T."/>
        </authorList>
    </citation>
    <scope>NUCLEOTIDE SEQUENCE</scope>
    <source>
        <strain evidence="7">T469</strain>
    </source>
</reference>
<evidence type="ECO:0000256" key="6">
    <source>
        <dbReference type="ARBA" id="ARBA00023136"/>
    </source>
</evidence>
<dbReference type="GO" id="GO:0015385">
    <property type="term" value="F:sodium:proton antiporter activity"/>
    <property type="evidence" value="ECO:0007669"/>
    <property type="project" value="TreeGrafter"/>
</dbReference>
<dbReference type="STRING" id="439481.Aboo_0385"/>
<gene>
    <name evidence="7" type="ordered locus">Aboo_0385</name>
</gene>
<evidence type="ECO:0000313" key="7">
    <source>
        <dbReference type="EMBL" id="ADD08196.1"/>
    </source>
</evidence>
<evidence type="ECO:0000256" key="2">
    <source>
        <dbReference type="ARBA" id="ARBA00022448"/>
    </source>
</evidence>
<dbReference type="eggNOG" id="arCOG03121">
    <property type="taxonomic scope" value="Archaea"/>
</dbReference>
<keyword evidence="8" id="KW-1185">Reference proteome</keyword>
<evidence type="ECO:0000313" key="8">
    <source>
        <dbReference type="Proteomes" id="UP000001400"/>
    </source>
</evidence>
<evidence type="ECO:0000256" key="5">
    <source>
        <dbReference type="ARBA" id="ARBA00022989"/>
    </source>
</evidence>
<proteinExistence type="predicted"/>
<dbReference type="KEGG" id="abi:Aboo_0385"/>
<accession>B5IAF9</accession>
<name>B5IAF9_ACIB4</name>
<evidence type="ECO:0000256" key="3">
    <source>
        <dbReference type="ARBA" id="ARBA00022475"/>
    </source>
</evidence>
<dbReference type="GO" id="GO:0005886">
    <property type="term" value="C:plasma membrane"/>
    <property type="evidence" value="ECO:0007669"/>
    <property type="project" value="UniProtKB-SubCell"/>
</dbReference>
<dbReference type="OrthoDB" id="84883at2157"/>
<keyword evidence="5" id="KW-1133">Transmembrane helix</keyword>
<dbReference type="PANTHER" id="PTHR34702:SF1">
    <property type="entry name" value="NA(+)_H(+) ANTIPORTER SUBUNIT F"/>
    <property type="match status" value="1"/>
</dbReference>
<dbReference type="HOGENOM" id="CLU_125825_2_2_2"/>
<organism evidence="7 8">
    <name type="scientific">Aciduliprofundum boonei (strain DSM 19572 / T469)</name>
    <dbReference type="NCBI Taxonomy" id="439481"/>
    <lineage>
        <taxon>Archaea</taxon>
        <taxon>Methanobacteriati</taxon>
        <taxon>Thermoplasmatota</taxon>
        <taxon>DHVE2 group</taxon>
        <taxon>Candidatus Aciduliprofundum</taxon>
    </lineage>
</organism>
<comment type="subcellular location">
    <subcellularLocation>
        <location evidence="1">Cell membrane</location>
        <topology evidence="1">Multi-pass membrane protein</topology>
    </subcellularLocation>
</comment>
<dbReference type="Pfam" id="PF04066">
    <property type="entry name" value="MrpF_PhaF"/>
    <property type="match status" value="1"/>
</dbReference>
<dbReference type="EMBL" id="CP001941">
    <property type="protein sequence ID" value="ADD08196.1"/>
    <property type="molecule type" value="Genomic_DNA"/>
</dbReference>
<evidence type="ECO:0000256" key="4">
    <source>
        <dbReference type="ARBA" id="ARBA00022692"/>
    </source>
</evidence>
<dbReference type="NCBIfam" id="NF009250">
    <property type="entry name" value="PRK12604.1"/>
    <property type="match status" value="1"/>
</dbReference>
<dbReference type="AlphaFoldDB" id="B5IAF9"/>
<protein>
    <submittedName>
        <fullName evidence="7">Multiple resistance and pH regulation protein F</fullName>
    </submittedName>
</protein>
<dbReference type="InterPro" id="IPR007208">
    <property type="entry name" value="MrpF/PhaF-like"/>
</dbReference>
<dbReference type="PANTHER" id="PTHR34702">
    <property type="entry name" value="NA(+)/H(+) ANTIPORTER SUBUNIT F1"/>
    <property type="match status" value="1"/>
</dbReference>
<dbReference type="Proteomes" id="UP000001400">
    <property type="component" value="Chromosome"/>
</dbReference>
<keyword evidence="2" id="KW-0813">Transport</keyword>
<dbReference type="RefSeq" id="WP_008082361.1">
    <property type="nucleotide sequence ID" value="NC_013926.1"/>
</dbReference>
<sequence>MNCSIDICAIFIALISVAAFLTIIRLVKGPTAPDRAVALDILTNITIVLLVLLGYFFQRFIYMDVALVYGILAFVGVIALARYLEGGL</sequence>